<evidence type="ECO:0000313" key="2">
    <source>
        <dbReference type="EMBL" id="CAL1535945.1"/>
    </source>
</evidence>
<comment type="caution">
    <text evidence="2">The sequence shown here is derived from an EMBL/GenBank/DDBJ whole genome shotgun (WGS) entry which is preliminary data.</text>
</comment>
<sequence length="152" mass="16424">SQTTATLEGRTRGTLSQTTTESLMPTTEAMIQTTKKAMVSRKGQIKPTAKKSRPPTQGKTTPGTRSRKGKSSLLDTTEDQSLVDLMDAEMVALEKKPKPTFSSSESSSETEEIRLGDVVPERLTFVNSCASFRSLSLMNILANALNTAAILI</sequence>
<evidence type="ECO:0000313" key="3">
    <source>
        <dbReference type="Proteomes" id="UP001497497"/>
    </source>
</evidence>
<feature type="non-terminal residue" evidence="2">
    <location>
        <position position="1"/>
    </location>
</feature>
<reference evidence="2 3" key="1">
    <citation type="submission" date="2024-04" db="EMBL/GenBank/DDBJ databases">
        <authorList>
            <consortium name="Genoscope - CEA"/>
            <person name="William W."/>
        </authorList>
    </citation>
    <scope>NUCLEOTIDE SEQUENCE [LARGE SCALE GENOMIC DNA]</scope>
</reference>
<feature type="non-terminal residue" evidence="2">
    <location>
        <position position="152"/>
    </location>
</feature>
<dbReference type="Proteomes" id="UP001497497">
    <property type="component" value="Unassembled WGS sequence"/>
</dbReference>
<feature type="region of interest" description="Disordered" evidence="1">
    <location>
        <begin position="94"/>
        <end position="113"/>
    </location>
</feature>
<name>A0AAV2HPE8_LYMST</name>
<dbReference type="AlphaFoldDB" id="A0AAV2HPE8"/>
<gene>
    <name evidence="2" type="ORF">GSLYS_00009883001</name>
</gene>
<evidence type="ECO:0000256" key="1">
    <source>
        <dbReference type="SAM" id="MobiDB-lite"/>
    </source>
</evidence>
<proteinExistence type="predicted"/>
<accession>A0AAV2HPE8</accession>
<organism evidence="2 3">
    <name type="scientific">Lymnaea stagnalis</name>
    <name type="common">Great pond snail</name>
    <name type="synonym">Helix stagnalis</name>
    <dbReference type="NCBI Taxonomy" id="6523"/>
    <lineage>
        <taxon>Eukaryota</taxon>
        <taxon>Metazoa</taxon>
        <taxon>Spiralia</taxon>
        <taxon>Lophotrochozoa</taxon>
        <taxon>Mollusca</taxon>
        <taxon>Gastropoda</taxon>
        <taxon>Heterobranchia</taxon>
        <taxon>Euthyneura</taxon>
        <taxon>Panpulmonata</taxon>
        <taxon>Hygrophila</taxon>
        <taxon>Lymnaeoidea</taxon>
        <taxon>Lymnaeidae</taxon>
        <taxon>Lymnaea</taxon>
    </lineage>
</organism>
<feature type="region of interest" description="Disordered" evidence="1">
    <location>
        <begin position="1"/>
        <end position="80"/>
    </location>
</feature>
<keyword evidence="3" id="KW-1185">Reference proteome</keyword>
<protein>
    <submittedName>
        <fullName evidence="2">Uncharacterized protein</fullName>
    </submittedName>
</protein>
<dbReference type="EMBL" id="CAXITT010000215">
    <property type="protein sequence ID" value="CAL1535945.1"/>
    <property type="molecule type" value="Genomic_DNA"/>
</dbReference>
<feature type="compositionally biased region" description="Polar residues" evidence="1">
    <location>
        <begin position="54"/>
        <end position="64"/>
    </location>
</feature>
<feature type="compositionally biased region" description="Polar residues" evidence="1">
    <location>
        <begin position="13"/>
        <end position="35"/>
    </location>
</feature>